<dbReference type="RefSeq" id="XP_007800609.1">
    <property type="nucleotide sequence ID" value="XM_007802418.1"/>
</dbReference>
<evidence type="ECO:0000313" key="2">
    <source>
        <dbReference type="EMBL" id="ERF73606.1"/>
    </source>
</evidence>
<evidence type="ECO:0000256" key="1">
    <source>
        <dbReference type="SAM" id="MobiDB-lite"/>
    </source>
</evidence>
<proteinExistence type="predicted"/>
<feature type="region of interest" description="Disordered" evidence="1">
    <location>
        <begin position="264"/>
        <end position="298"/>
    </location>
</feature>
<dbReference type="HOGENOM" id="CLU_036914_0_0_1"/>
<reference evidence="3" key="1">
    <citation type="journal article" date="2014" name="BMC Genomics">
        <title>Genome characteristics reveal the impact of lichenization on lichen-forming fungus Endocarpon pusillum Hedwig (Verrucariales, Ascomycota).</title>
        <authorList>
            <person name="Wang Y.-Y."/>
            <person name="Liu B."/>
            <person name="Zhang X.-Y."/>
            <person name="Zhou Q.-M."/>
            <person name="Zhang T."/>
            <person name="Li H."/>
            <person name="Yu Y.-F."/>
            <person name="Zhang X.-L."/>
            <person name="Hao X.-Y."/>
            <person name="Wang M."/>
            <person name="Wang L."/>
            <person name="Wei J.-C."/>
        </authorList>
    </citation>
    <scope>NUCLEOTIDE SEQUENCE [LARGE SCALE GENOMIC DNA]</scope>
    <source>
        <strain evidence="3">Z07020 / HMAS-L-300199</strain>
    </source>
</reference>
<name>U1GNV0_ENDPU</name>
<organism evidence="2 3">
    <name type="scientific">Endocarpon pusillum (strain Z07020 / HMAS-L-300199)</name>
    <name type="common">Lichen-forming fungus</name>
    <dbReference type="NCBI Taxonomy" id="1263415"/>
    <lineage>
        <taxon>Eukaryota</taxon>
        <taxon>Fungi</taxon>
        <taxon>Dikarya</taxon>
        <taxon>Ascomycota</taxon>
        <taxon>Pezizomycotina</taxon>
        <taxon>Eurotiomycetes</taxon>
        <taxon>Chaetothyriomycetidae</taxon>
        <taxon>Verrucariales</taxon>
        <taxon>Verrucariaceae</taxon>
        <taxon>Endocarpon</taxon>
    </lineage>
</organism>
<protein>
    <submittedName>
        <fullName evidence="2">Uncharacterized protein</fullName>
    </submittedName>
</protein>
<dbReference type="AlphaFoldDB" id="U1GNV0"/>
<feature type="region of interest" description="Disordered" evidence="1">
    <location>
        <begin position="429"/>
        <end position="457"/>
    </location>
</feature>
<dbReference type="eggNOG" id="ENOG502S94T">
    <property type="taxonomic scope" value="Eukaryota"/>
</dbReference>
<accession>U1GNV0</accession>
<dbReference type="GeneID" id="19235919"/>
<keyword evidence="3" id="KW-1185">Reference proteome</keyword>
<sequence length="495" mass="55367">MDIPSHPTLATNVSRVGSKQLPSTGHMEAVKAVPKAVTGLERGYLEALRGNVIARQDYNTLLEKSAQQPSSPRVDAQGTRLSEHVELLRLKRRNEELHILKNYMIKLKDTAPAKPDFLDFTTYPRHELDFHLSAHPHAGTSGDQADDSVATVMRQLEVAVISAQYQVTREHRLLAEVEQDVVAVPASVREKNRSRALAATRNELVAWIEEKLSSSQSSDKGTVDHSLHGEQTESPISQIESEIMEKYDDYLKMRRRMLDLISDLTNSTQHPPPEAQRSDVHQDSPNQPAQPPTPSHLPFIRTQIQHPTQLNQFQRQQSTYLANLVKQEHNKTTSELSRLADESHLLPTYPMLSQQNRLSHTAAGITSNSLSGDDMASDEADEVNRRMKAWAFAADASRKAMKEIMDVHLERGGEAIEEGKRWVERLRELAGDDNELGPQLSGKGSRDDDKDDEEDEDVWALEAAVGTLASRKRTLKGSKDPWAGFQGDVGLRTDT</sequence>
<dbReference type="OrthoDB" id="5402392at2759"/>
<feature type="region of interest" description="Disordered" evidence="1">
    <location>
        <begin position="212"/>
        <end position="240"/>
    </location>
</feature>
<feature type="compositionally biased region" description="Polar residues" evidence="1">
    <location>
        <begin position="8"/>
        <end position="20"/>
    </location>
</feature>
<dbReference type="Proteomes" id="UP000019373">
    <property type="component" value="Unassembled WGS sequence"/>
</dbReference>
<feature type="compositionally biased region" description="Basic and acidic residues" evidence="1">
    <location>
        <begin position="221"/>
        <end position="231"/>
    </location>
</feature>
<dbReference type="EMBL" id="KE720941">
    <property type="protein sequence ID" value="ERF73606.1"/>
    <property type="molecule type" value="Genomic_DNA"/>
</dbReference>
<gene>
    <name evidence="2" type="ORF">EPUS_00859</name>
</gene>
<dbReference type="OMA" id="QPRFKHA"/>
<feature type="region of interest" description="Disordered" evidence="1">
    <location>
        <begin position="1"/>
        <end position="20"/>
    </location>
</feature>
<evidence type="ECO:0000313" key="3">
    <source>
        <dbReference type="Proteomes" id="UP000019373"/>
    </source>
</evidence>
<feature type="region of interest" description="Disordered" evidence="1">
    <location>
        <begin position="470"/>
        <end position="495"/>
    </location>
</feature>